<evidence type="ECO:0000256" key="1">
    <source>
        <dbReference type="SAM" id="MobiDB-lite"/>
    </source>
</evidence>
<dbReference type="EMBL" id="UYYA01005097">
    <property type="protein sequence ID" value="VDM64151.1"/>
    <property type="molecule type" value="Genomic_DNA"/>
</dbReference>
<evidence type="ECO:0000313" key="4">
    <source>
        <dbReference type="WBParaSite" id="ACOC_0001256501-mRNA-1"/>
    </source>
</evidence>
<protein>
    <submittedName>
        <fullName evidence="2 4">Uncharacterized protein</fullName>
    </submittedName>
</protein>
<keyword evidence="3" id="KW-1185">Reference proteome</keyword>
<reference evidence="4" key="1">
    <citation type="submission" date="2017-02" db="UniProtKB">
        <authorList>
            <consortium name="WormBaseParasite"/>
        </authorList>
    </citation>
    <scope>IDENTIFICATION</scope>
</reference>
<dbReference type="Proteomes" id="UP000267027">
    <property type="component" value="Unassembled WGS sequence"/>
</dbReference>
<feature type="region of interest" description="Disordered" evidence="1">
    <location>
        <begin position="51"/>
        <end position="71"/>
    </location>
</feature>
<organism evidence="4">
    <name type="scientific">Angiostrongylus costaricensis</name>
    <name type="common">Nematode worm</name>
    <dbReference type="NCBI Taxonomy" id="334426"/>
    <lineage>
        <taxon>Eukaryota</taxon>
        <taxon>Metazoa</taxon>
        <taxon>Ecdysozoa</taxon>
        <taxon>Nematoda</taxon>
        <taxon>Chromadorea</taxon>
        <taxon>Rhabditida</taxon>
        <taxon>Rhabditina</taxon>
        <taxon>Rhabditomorpha</taxon>
        <taxon>Strongyloidea</taxon>
        <taxon>Metastrongylidae</taxon>
        <taxon>Angiostrongylus</taxon>
    </lineage>
</organism>
<name>A0A0R3Q0T9_ANGCS</name>
<evidence type="ECO:0000313" key="3">
    <source>
        <dbReference type="Proteomes" id="UP000267027"/>
    </source>
</evidence>
<dbReference type="AlphaFoldDB" id="A0A0R3Q0T9"/>
<evidence type="ECO:0000313" key="2">
    <source>
        <dbReference type="EMBL" id="VDM64151.1"/>
    </source>
</evidence>
<proteinExistence type="predicted"/>
<gene>
    <name evidence="2" type="ORF">ACOC_LOCUS12566</name>
</gene>
<accession>A0A0R3Q0T9</accession>
<sequence>MKKWPEIPSRRHSIIVKSSNLRLLGEAVDWTNYTETTLQAKPSCVVAESAKAQTTDLLPPHSTTEEKKSNYSKIKQNLLQRIAEAGTFDDGSTVWSSSTDRIELVSTMPNHKSSSTNVKQAVGRIPNRLVISAPTGTPLELDDHA</sequence>
<dbReference type="WBParaSite" id="ACOC_0001256501-mRNA-1">
    <property type="protein sequence ID" value="ACOC_0001256501-mRNA-1"/>
    <property type="gene ID" value="ACOC_0001256501"/>
</dbReference>
<reference evidence="2 3" key="2">
    <citation type="submission" date="2018-11" db="EMBL/GenBank/DDBJ databases">
        <authorList>
            <consortium name="Pathogen Informatics"/>
        </authorList>
    </citation>
    <scope>NUCLEOTIDE SEQUENCE [LARGE SCALE GENOMIC DNA]</scope>
    <source>
        <strain evidence="2 3">Costa Rica</strain>
    </source>
</reference>